<protein>
    <submittedName>
        <fullName evidence="3">Peptidase S41</fullName>
    </submittedName>
</protein>
<gene>
    <name evidence="3" type="ORF">CSW08_03855</name>
</gene>
<dbReference type="GO" id="GO:0008236">
    <property type="term" value="F:serine-type peptidase activity"/>
    <property type="evidence" value="ECO:0007669"/>
    <property type="project" value="InterPro"/>
</dbReference>
<evidence type="ECO:0000256" key="1">
    <source>
        <dbReference type="SAM" id="SignalP"/>
    </source>
</evidence>
<dbReference type="OrthoDB" id="5480566at2"/>
<evidence type="ECO:0000313" key="4">
    <source>
        <dbReference type="Proteomes" id="UP000233435"/>
    </source>
</evidence>
<proteinExistence type="predicted"/>
<dbReference type="PANTHER" id="PTHR32060:SF22">
    <property type="entry name" value="CARBOXYL-TERMINAL-PROCESSING PEPTIDASE 3, CHLOROPLASTIC"/>
    <property type="match status" value="1"/>
</dbReference>
<name>A0A2N3HMY2_9FLAO</name>
<dbReference type="Gene3D" id="3.90.226.10">
    <property type="entry name" value="2-enoyl-CoA Hydratase, Chain A, domain 1"/>
    <property type="match status" value="1"/>
</dbReference>
<evidence type="ECO:0000313" key="3">
    <source>
        <dbReference type="EMBL" id="PKQ46306.1"/>
    </source>
</evidence>
<dbReference type="PROSITE" id="PS51257">
    <property type="entry name" value="PROKAR_LIPOPROTEIN"/>
    <property type="match status" value="1"/>
</dbReference>
<organism evidence="3 4">
    <name type="scientific">Confluentibacter flavum</name>
    <dbReference type="NCBI Taxonomy" id="1909700"/>
    <lineage>
        <taxon>Bacteria</taxon>
        <taxon>Pseudomonadati</taxon>
        <taxon>Bacteroidota</taxon>
        <taxon>Flavobacteriia</taxon>
        <taxon>Flavobacteriales</taxon>
        <taxon>Flavobacteriaceae</taxon>
        <taxon>Confluentibacter</taxon>
    </lineage>
</organism>
<feature type="chain" id="PRO_5014762150" evidence="1">
    <location>
        <begin position="22"/>
        <end position="529"/>
    </location>
</feature>
<feature type="signal peptide" evidence="1">
    <location>
        <begin position="1"/>
        <end position="21"/>
    </location>
</feature>
<accession>A0A2N3HMY2</accession>
<sequence>MKNVMLFISFLLLLASCKSVKNYNAQITNLHAVADLQKDVDKLYSQLQKHHPRLYQYSSKEILDFKFDSLKNAITEPMDSREFYKKLAPVVSYVKQGHISVGSANKRYTRKESKKLKKQKFEFYDLDFDYQQSKLWVKGNKGKDSSIVGSEVVKIENDSISNLIRAYKNRFSSDGYNATLHDRSVGRYFSSFYFKDKGFMDSLQISFKKNDSIFTKTFKRILKDDSTKKVDSNAVSKPIKLTKSEKKASKLAIKQKRKFNKKHGFIAETKNYTRNFRFMEADSTVAYMNLRSFTNGPYRKFYRKSFQKLDSAKTKHLVLDLRNNGGGRISEINYLYSYLATKEYQFLEDSEVNSRTPFLTAAMSNTTPNSLKALSGMVSPLVVIHNLIKTKKRDGKLYYRFKYTKLKSPKPNHFTGDMYVLINGNSFSASSLISTHLQATKRAVFVGEETGGAYNGTVSGIYKIYELPNTKLKVRMGLMHVDAPYKQTPDGYGVKPDVTILPTWEDVFLKKDVELDWVLNSINEKENKP</sequence>
<dbReference type="PANTHER" id="PTHR32060">
    <property type="entry name" value="TAIL-SPECIFIC PROTEASE"/>
    <property type="match status" value="1"/>
</dbReference>
<dbReference type="InterPro" id="IPR029045">
    <property type="entry name" value="ClpP/crotonase-like_dom_sf"/>
</dbReference>
<dbReference type="Proteomes" id="UP000233435">
    <property type="component" value="Unassembled WGS sequence"/>
</dbReference>
<dbReference type="CDD" id="cd06567">
    <property type="entry name" value="Peptidase_S41"/>
    <property type="match status" value="1"/>
</dbReference>
<dbReference type="AlphaFoldDB" id="A0A2N3HMY2"/>
<feature type="domain" description="Tail specific protease" evidence="2">
    <location>
        <begin position="246"/>
        <end position="501"/>
    </location>
</feature>
<keyword evidence="1" id="KW-0732">Signal</keyword>
<comment type="caution">
    <text evidence="3">The sequence shown here is derived from an EMBL/GenBank/DDBJ whole genome shotgun (WGS) entry which is preliminary data.</text>
</comment>
<dbReference type="SMART" id="SM00245">
    <property type="entry name" value="TSPc"/>
    <property type="match status" value="1"/>
</dbReference>
<keyword evidence="4" id="KW-1185">Reference proteome</keyword>
<dbReference type="GO" id="GO:0006508">
    <property type="term" value="P:proteolysis"/>
    <property type="evidence" value="ECO:0007669"/>
    <property type="project" value="InterPro"/>
</dbReference>
<dbReference type="SUPFAM" id="SSF52096">
    <property type="entry name" value="ClpP/crotonase"/>
    <property type="match status" value="1"/>
</dbReference>
<dbReference type="RefSeq" id="WP_106658583.1">
    <property type="nucleotide sequence ID" value="NZ_PJEO01000014.1"/>
</dbReference>
<dbReference type="EMBL" id="PJEO01000014">
    <property type="protein sequence ID" value="PKQ46306.1"/>
    <property type="molecule type" value="Genomic_DNA"/>
</dbReference>
<dbReference type="GO" id="GO:0030288">
    <property type="term" value="C:outer membrane-bounded periplasmic space"/>
    <property type="evidence" value="ECO:0007669"/>
    <property type="project" value="TreeGrafter"/>
</dbReference>
<evidence type="ECO:0000259" key="2">
    <source>
        <dbReference type="SMART" id="SM00245"/>
    </source>
</evidence>
<dbReference type="GO" id="GO:0004175">
    <property type="term" value="F:endopeptidase activity"/>
    <property type="evidence" value="ECO:0007669"/>
    <property type="project" value="TreeGrafter"/>
</dbReference>
<reference evidence="3 4" key="1">
    <citation type="submission" date="2017-12" db="EMBL/GenBank/DDBJ databases">
        <title>Confluentibacter flavum sp. nov., isolated from the saline lake.</title>
        <authorList>
            <person name="Yu L."/>
        </authorList>
    </citation>
    <scope>NUCLEOTIDE SEQUENCE [LARGE SCALE GENOMIC DNA]</scope>
    <source>
        <strain evidence="3 4">3B</strain>
    </source>
</reference>
<dbReference type="GO" id="GO:0007165">
    <property type="term" value="P:signal transduction"/>
    <property type="evidence" value="ECO:0007669"/>
    <property type="project" value="TreeGrafter"/>
</dbReference>
<dbReference type="InterPro" id="IPR005151">
    <property type="entry name" value="Tail-specific_protease"/>
</dbReference>
<dbReference type="Pfam" id="PF03572">
    <property type="entry name" value="Peptidase_S41"/>
    <property type="match status" value="1"/>
</dbReference>